<sequence>MTIKKFVESAIEGGWSNYDNVEQIICNTVIVSRNEIESEIDLNETLLDPKAWEAVGKVEGWDDETISFKVPKKTYTRVGRKGVIEVTRKAHTVTRKRNQRWKDLEVWKNKMNGLSPALIEGKDIVDYIETL</sequence>
<proteinExistence type="predicted"/>
<evidence type="ECO:0000313" key="1">
    <source>
        <dbReference type="EMBL" id="AKH47987.1"/>
    </source>
</evidence>
<accession>A0A0F7L9D4</accession>
<name>A0A0F7L9D4_9VIRU</name>
<reference evidence="1" key="1">
    <citation type="journal article" date="2015" name="Front. Microbiol.">
        <title>Combining genomic sequencing methods to explore viral diversity and reveal potential virus-host interactions.</title>
        <authorList>
            <person name="Chow C.E."/>
            <person name="Winget D.M."/>
            <person name="White R.A.III."/>
            <person name="Hallam S.J."/>
            <person name="Suttle C.A."/>
        </authorList>
    </citation>
    <scope>NUCLEOTIDE SEQUENCE</scope>
    <source>
        <strain evidence="1">Oxic1_5</strain>
    </source>
</reference>
<organism evidence="1">
    <name type="scientific">uncultured marine virus</name>
    <dbReference type="NCBI Taxonomy" id="186617"/>
    <lineage>
        <taxon>Viruses</taxon>
        <taxon>environmental samples</taxon>
    </lineage>
</organism>
<protein>
    <submittedName>
        <fullName evidence="1">Uncharacterized protein</fullName>
    </submittedName>
</protein>
<reference evidence="1" key="2">
    <citation type="submission" date="2015-03" db="EMBL/GenBank/DDBJ databases">
        <authorList>
            <person name="Chow C.-E.T."/>
            <person name="Winget D.M."/>
            <person name="White R.A.III."/>
            <person name="Hallam S.J."/>
            <person name="Suttle C.A."/>
        </authorList>
    </citation>
    <scope>NUCLEOTIDE SEQUENCE</scope>
    <source>
        <strain evidence="1">Oxic1_5</strain>
    </source>
</reference>
<dbReference type="EMBL" id="KR029600">
    <property type="protein sequence ID" value="AKH47987.1"/>
    <property type="molecule type" value="Genomic_DNA"/>
</dbReference>